<feature type="domain" description="Sodium/calcium exchanger membrane region" evidence="9">
    <location>
        <begin position="17"/>
        <end position="100"/>
    </location>
</feature>
<keyword evidence="3" id="KW-0050">Antiport</keyword>
<keyword evidence="7 8" id="KW-0472">Membrane</keyword>
<keyword evidence="4 8" id="KW-0812">Transmembrane</keyword>
<evidence type="ECO:0000259" key="9">
    <source>
        <dbReference type="Pfam" id="PF01699"/>
    </source>
</evidence>
<evidence type="ECO:0000256" key="5">
    <source>
        <dbReference type="ARBA" id="ARBA00022989"/>
    </source>
</evidence>
<keyword evidence="11" id="KW-1185">Reference proteome</keyword>
<keyword evidence="2" id="KW-0813">Transport</keyword>
<gene>
    <name evidence="10" type="primary">CAX3_6</name>
    <name evidence="10" type="ORF">PIB30_063252</name>
</gene>
<name>A0ABU6ZK66_9FABA</name>
<evidence type="ECO:0000256" key="8">
    <source>
        <dbReference type="SAM" id="Phobius"/>
    </source>
</evidence>
<feature type="transmembrane region" description="Helical" evidence="8">
    <location>
        <begin position="88"/>
        <end position="107"/>
    </location>
</feature>
<keyword evidence="6" id="KW-0406">Ion transport</keyword>
<dbReference type="InterPro" id="IPR004713">
    <property type="entry name" value="CaH_exchang"/>
</dbReference>
<dbReference type="Pfam" id="PF01699">
    <property type="entry name" value="Na_Ca_ex"/>
    <property type="match status" value="1"/>
</dbReference>
<dbReference type="PANTHER" id="PTHR31503">
    <property type="entry name" value="VACUOLAR CALCIUM ION TRANSPORTER"/>
    <property type="match status" value="1"/>
</dbReference>
<reference evidence="10 11" key="1">
    <citation type="journal article" date="2023" name="Plants (Basel)">
        <title>Bridging the Gap: Combining Genomics and Transcriptomics Approaches to Understand Stylosanthes scabra, an Orphan Legume from the Brazilian Caatinga.</title>
        <authorList>
            <person name="Ferreira-Neto J.R.C."/>
            <person name="da Silva M.D."/>
            <person name="Binneck E."/>
            <person name="de Melo N.F."/>
            <person name="da Silva R.H."/>
            <person name="de Melo A.L.T.M."/>
            <person name="Pandolfi V."/>
            <person name="Bustamante F.O."/>
            <person name="Brasileiro-Vidal A.C."/>
            <person name="Benko-Iseppon A.M."/>
        </authorList>
    </citation>
    <scope>NUCLEOTIDE SEQUENCE [LARGE SCALE GENOMIC DNA]</scope>
    <source>
        <tissue evidence="10">Leaves</tissue>
    </source>
</reference>
<comment type="caution">
    <text evidence="10">The sequence shown here is derived from an EMBL/GenBank/DDBJ whole genome shotgun (WGS) entry which is preliminary data.</text>
</comment>
<evidence type="ECO:0000256" key="6">
    <source>
        <dbReference type="ARBA" id="ARBA00023065"/>
    </source>
</evidence>
<dbReference type="InterPro" id="IPR004837">
    <property type="entry name" value="NaCa_Exmemb"/>
</dbReference>
<evidence type="ECO:0000256" key="1">
    <source>
        <dbReference type="ARBA" id="ARBA00004127"/>
    </source>
</evidence>
<comment type="subcellular location">
    <subcellularLocation>
        <location evidence="1">Endomembrane system</location>
        <topology evidence="1">Multi-pass membrane protein</topology>
    </subcellularLocation>
</comment>
<evidence type="ECO:0000256" key="3">
    <source>
        <dbReference type="ARBA" id="ARBA00022449"/>
    </source>
</evidence>
<evidence type="ECO:0000313" key="11">
    <source>
        <dbReference type="Proteomes" id="UP001341840"/>
    </source>
</evidence>
<dbReference type="EMBL" id="JASCZI010272460">
    <property type="protein sequence ID" value="MED6222325.1"/>
    <property type="molecule type" value="Genomic_DNA"/>
</dbReference>
<organism evidence="10 11">
    <name type="scientific">Stylosanthes scabra</name>
    <dbReference type="NCBI Taxonomy" id="79078"/>
    <lineage>
        <taxon>Eukaryota</taxon>
        <taxon>Viridiplantae</taxon>
        <taxon>Streptophyta</taxon>
        <taxon>Embryophyta</taxon>
        <taxon>Tracheophyta</taxon>
        <taxon>Spermatophyta</taxon>
        <taxon>Magnoliopsida</taxon>
        <taxon>eudicotyledons</taxon>
        <taxon>Gunneridae</taxon>
        <taxon>Pentapetalae</taxon>
        <taxon>rosids</taxon>
        <taxon>fabids</taxon>
        <taxon>Fabales</taxon>
        <taxon>Fabaceae</taxon>
        <taxon>Papilionoideae</taxon>
        <taxon>50 kb inversion clade</taxon>
        <taxon>dalbergioids sensu lato</taxon>
        <taxon>Dalbergieae</taxon>
        <taxon>Pterocarpus clade</taxon>
        <taxon>Stylosanthes</taxon>
    </lineage>
</organism>
<protein>
    <submittedName>
        <fullName evidence="10">Vacuolar cation/proton exchanger 3</fullName>
    </submittedName>
</protein>
<accession>A0ABU6ZK66</accession>
<evidence type="ECO:0000313" key="10">
    <source>
        <dbReference type="EMBL" id="MED6222325.1"/>
    </source>
</evidence>
<dbReference type="Proteomes" id="UP001341840">
    <property type="component" value="Unassembled WGS sequence"/>
</dbReference>
<keyword evidence="5 8" id="KW-1133">Transmembrane helix</keyword>
<evidence type="ECO:0000256" key="4">
    <source>
        <dbReference type="ARBA" id="ARBA00022692"/>
    </source>
</evidence>
<feature type="transmembrane region" description="Helical" evidence="8">
    <location>
        <begin position="28"/>
        <end position="55"/>
    </location>
</feature>
<proteinExistence type="predicted"/>
<dbReference type="PANTHER" id="PTHR31503:SF1">
    <property type="entry name" value="VACUOLAR CATION_PROTON EXCHANGER 3"/>
    <property type="match status" value="1"/>
</dbReference>
<evidence type="ECO:0000256" key="7">
    <source>
        <dbReference type="ARBA" id="ARBA00023136"/>
    </source>
</evidence>
<sequence length="134" mass="14976">MGIVSEFHQHNLACDKAIIFVFKNKLDITLCVALGSATQISMFVVPVCVIVSWILGIKMDLNFNLIETGSLAYNNCHSFHITDVTSTYLKGVVLLLWYIVTEACFFVQITPFDQPNDEVNNVMLKPATDAVFRA</sequence>
<evidence type="ECO:0000256" key="2">
    <source>
        <dbReference type="ARBA" id="ARBA00022448"/>
    </source>
</evidence>